<comment type="caution">
    <text evidence="2">The sequence shown here is derived from an EMBL/GenBank/DDBJ whole genome shotgun (WGS) entry which is preliminary data.</text>
</comment>
<accession>E2N944</accession>
<dbReference type="AlphaFoldDB" id="E2N944"/>
<evidence type="ECO:0000313" key="2">
    <source>
        <dbReference type="EMBL" id="EEF91557.1"/>
    </source>
</evidence>
<keyword evidence="1" id="KW-0812">Transmembrane</keyword>
<proteinExistence type="predicted"/>
<gene>
    <name evidence="2" type="ORF">BACCELL_00788</name>
</gene>
<name>E2N944_9BACE</name>
<evidence type="ECO:0000256" key="1">
    <source>
        <dbReference type="SAM" id="Phobius"/>
    </source>
</evidence>
<dbReference type="Proteomes" id="UP000003711">
    <property type="component" value="Unassembled WGS sequence"/>
</dbReference>
<reference evidence="2 3" key="2">
    <citation type="submission" date="2009-01" db="EMBL/GenBank/DDBJ databases">
        <title>Draft genome sequence of Bacteroides cellulosilyticus (DSM 14838).</title>
        <authorList>
            <person name="Sudarsanam P."/>
            <person name="Ley R."/>
            <person name="Guruge J."/>
            <person name="Turnbaugh P.J."/>
            <person name="Mahowald M."/>
            <person name="Liep D."/>
            <person name="Gordon J."/>
        </authorList>
    </citation>
    <scope>NUCLEOTIDE SEQUENCE [LARGE SCALE GENOMIC DNA]</scope>
    <source>
        <strain evidence="2 3">DSM 14838</strain>
    </source>
</reference>
<protein>
    <submittedName>
        <fullName evidence="2">Uncharacterized protein</fullName>
    </submittedName>
</protein>
<feature type="transmembrane region" description="Helical" evidence="1">
    <location>
        <begin position="17"/>
        <end position="35"/>
    </location>
</feature>
<evidence type="ECO:0000313" key="3">
    <source>
        <dbReference type="Proteomes" id="UP000003711"/>
    </source>
</evidence>
<dbReference type="EMBL" id="ACCH01000072">
    <property type="protein sequence ID" value="EEF91557.1"/>
    <property type="molecule type" value="Genomic_DNA"/>
</dbReference>
<organism evidence="2 3">
    <name type="scientific">Bacteroides cellulosilyticus DSM 14838</name>
    <dbReference type="NCBI Taxonomy" id="537012"/>
    <lineage>
        <taxon>Bacteria</taxon>
        <taxon>Pseudomonadati</taxon>
        <taxon>Bacteroidota</taxon>
        <taxon>Bacteroidia</taxon>
        <taxon>Bacteroidales</taxon>
        <taxon>Bacteroidaceae</taxon>
        <taxon>Bacteroides</taxon>
    </lineage>
</organism>
<keyword evidence="1" id="KW-1133">Transmembrane helix</keyword>
<keyword evidence="1" id="KW-0472">Membrane</keyword>
<dbReference type="HOGENOM" id="CLU_3076504_0_0_10"/>
<reference evidence="2 3" key="1">
    <citation type="submission" date="2008-12" db="EMBL/GenBank/DDBJ databases">
        <authorList>
            <person name="Fulton L."/>
            <person name="Clifton S."/>
            <person name="Fulton B."/>
            <person name="Xu J."/>
            <person name="Minx P."/>
            <person name="Pepin K.H."/>
            <person name="Johnson M."/>
            <person name="Bhonagiri V."/>
            <person name="Nash W.E."/>
            <person name="Mardis E.R."/>
            <person name="Wilson R.K."/>
        </authorList>
    </citation>
    <scope>NUCLEOTIDE SEQUENCE [LARGE SCALE GENOMIC DNA]</scope>
    <source>
        <strain evidence="2 3">DSM 14838</strain>
    </source>
</reference>
<sequence>MFWIFFHDKLLYGLQRYGYLFSFFYLFLLSCRIFVERLGFRTSIVNSNSSNT</sequence>